<organism evidence="1 2">
    <name type="scientific">Candidatus Methanogaster sp</name>
    <dbReference type="NCBI Taxonomy" id="3386292"/>
    <lineage>
        <taxon>Archaea</taxon>
        <taxon>Methanobacteriati</taxon>
        <taxon>Methanobacteriota</taxon>
        <taxon>Stenosarchaea group</taxon>
        <taxon>Methanomicrobia</taxon>
        <taxon>Methanosarcinales</taxon>
        <taxon>ANME-2 cluster</taxon>
        <taxon>Candidatus Methanogasteraceae</taxon>
        <taxon>Candidatus Methanogaster</taxon>
    </lineage>
</organism>
<gene>
    <name evidence="1" type="ORF">C4B59_08970</name>
</gene>
<proteinExistence type="predicted"/>
<sequence>MESQLISILLFGSYASGEETEDSDMDIAIILEDFNHACTEIERTGDIVSSLSLKFDTLISLVPIKEKDWLERKTALISNIKREGVMG</sequence>
<evidence type="ECO:0000313" key="1">
    <source>
        <dbReference type="EMBL" id="PXF60510.1"/>
    </source>
</evidence>
<dbReference type="EMBL" id="PQXF01000015">
    <property type="protein sequence ID" value="PXF60510.1"/>
    <property type="molecule type" value="Genomic_DNA"/>
</dbReference>
<name>A0AC61L2P4_9EURY</name>
<protein>
    <submittedName>
        <fullName evidence="1">Nucleotidyltransferase domain-containing protein</fullName>
    </submittedName>
</protein>
<evidence type="ECO:0000313" key="2">
    <source>
        <dbReference type="Proteomes" id="UP000248329"/>
    </source>
</evidence>
<dbReference type="Proteomes" id="UP000248329">
    <property type="component" value="Unassembled WGS sequence"/>
</dbReference>
<accession>A0AC61L2P4</accession>
<comment type="caution">
    <text evidence="1">The sequence shown here is derived from an EMBL/GenBank/DDBJ whole genome shotgun (WGS) entry which is preliminary data.</text>
</comment>
<reference evidence="1" key="1">
    <citation type="submission" date="2018-01" db="EMBL/GenBank/DDBJ databases">
        <authorList>
            <person name="Krukenberg V."/>
        </authorList>
    </citation>
    <scope>NUCLEOTIDE SEQUENCE</scope>
    <source>
        <strain evidence="1">E20ANME2</strain>
    </source>
</reference>